<feature type="transmembrane region" description="Helical" evidence="1">
    <location>
        <begin position="153"/>
        <end position="172"/>
    </location>
</feature>
<feature type="domain" description="CAAX prenyl protease 2/Lysostaphin resistance protein A-like" evidence="2">
    <location>
        <begin position="113"/>
        <end position="219"/>
    </location>
</feature>
<sequence>MSFYELFLITIILLPGILLMVFNEKDLYKDLSQEVPSFALRLVNHVILSFPFAILGLFFYKHGDFNLFSLNIDKISILLSLLVALINVAAYYYLKKNDLKEALLEGDKTRKKIWILTRCFYGGVVEEIIFRFGMISFFVWVGNLFIAQSTVSFWVANVLTSILFALAHLPGIYQKQKTVTKTMLLYINSINLLVGITCGWLYWQYGLLTAIMCHMLFHLVWYIFEKFEYQFNGKLEV</sequence>
<feature type="transmembrane region" description="Helical" evidence="1">
    <location>
        <begin position="208"/>
        <end position="224"/>
    </location>
</feature>
<dbReference type="Proteomes" id="UP000272238">
    <property type="component" value="Unassembled WGS sequence"/>
</dbReference>
<organism evidence="3 4">
    <name type="scientific">Ureibacillus endophyticus</name>
    <dbReference type="NCBI Taxonomy" id="1978490"/>
    <lineage>
        <taxon>Bacteria</taxon>
        <taxon>Bacillati</taxon>
        <taxon>Bacillota</taxon>
        <taxon>Bacilli</taxon>
        <taxon>Bacillales</taxon>
        <taxon>Caryophanaceae</taxon>
        <taxon>Ureibacillus</taxon>
    </lineage>
</organism>
<gene>
    <name evidence="3" type="ORF">D8M03_12055</name>
</gene>
<dbReference type="EMBL" id="RBZN01000031">
    <property type="protein sequence ID" value="RKQ15306.1"/>
    <property type="molecule type" value="Genomic_DNA"/>
</dbReference>
<feature type="transmembrane region" description="Helical" evidence="1">
    <location>
        <begin position="42"/>
        <end position="60"/>
    </location>
</feature>
<dbReference type="RefSeq" id="WP_121215034.1">
    <property type="nucleotide sequence ID" value="NZ_JAMYWW010000001.1"/>
</dbReference>
<proteinExistence type="predicted"/>
<evidence type="ECO:0000313" key="3">
    <source>
        <dbReference type="EMBL" id="RKQ15306.1"/>
    </source>
</evidence>
<dbReference type="Pfam" id="PF02517">
    <property type="entry name" value="Rce1-like"/>
    <property type="match status" value="1"/>
</dbReference>
<evidence type="ECO:0000259" key="2">
    <source>
        <dbReference type="Pfam" id="PF02517"/>
    </source>
</evidence>
<reference evidence="3 4" key="1">
    <citation type="journal article" date="2016" name="Antonie Van Leeuwenhoek">
        <title>Lysinibacillus endophyticus sp. nov., an indole-3-acetic acid producing endophytic bacterium isolated from corn root (Zea mays cv. Xinken-5).</title>
        <authorList>
            <person name="Yu J."/>
            <person name="Guan X."/>
            <person name="Liu C."/>
            <person name="Xiang W."/>
            <person name="Yu Z."/>
            <person name="Liu X."/>
            <person name="Wang G."/>
        </authorList>
    </citation>
    <scope>NUCLEOTIDE SEQUENCE [LARGE SCALE GENOMIC DNA]</scope>
    <source>
        <strain evidence="3 4">DSM 100506</strain>
    </source>
</reference>
<comment type="caution">
    <text evidence="3">The sequence shown here is derived from an EMBL/GenBank/DDBJ whole genome shotgun (WGS) entry which is preliminary data.</text>
</comment>
<evidence type="ECO:0000313" key="4">
    <source>
        <dbReference type="Proteomes" id="UP000272238"/>
    </source>
</evidence>
<feature type="transmembrane region" description="Helical" evidence="1">
    <location>
        <begin position="6"/>
        <end position="22"/>
    </location>
</feature>
<dbReference type="GO" id="GO:0008237">
    <property type="term" value="F:metallopeptidase activity"/>
    <property type="evidence" value="ECO:0007669"/>
    <property type="project" value="UniProtKB-KW"/>
</dbReference>
<dbReference type="OrthoDB" id="378663at2"/>
<feature type="transmembrane region" description="Helical" evidence="1">
    <location>
        <begin position="75"/>
        <end position="94"/>
    </location>
</feature>
<keyword evidence="3" id="KW-0645">Protease</keyword>
<feature type="transmembrane region" description="Helical" evidence="1">
    <location>
        <begin position="184"/>
        <end position="202"/>
    </location>
</feature>
<keyword evidence="4" id="KW-1185">Reference proteome</keyword>
<keyword evidence="1" id="KW-0472">Membrane</keyword>
<dbReference type="InterPro" id="IPR003675">
    <property type="entry name" value="Rce1/LyrA-like_dom"/>
</dbReference>
<protein>
    <submittedName>
        <fullName evidence="3">CPBP family intramembrane metalloprotease</fullName>
    </submittedName>
</protein>
<accession>A0A494YYQ5</accession>
<dbReference type="GO" id="GO:0006508">
    <property type="term" value="P:proteolysis"/>
    <property type="evidence" value="ECO:0007669"/>
    <property type="project" value="UniProtKB-KW"/>
</dbReference>
<evidence type="ECO:0000256" key="1">
    <source>
        <dbReference type="SAM" id="Phobius"/>
    </source>
</evidence>
<keyword evidence="3" id="KW-0378">Hydrolase</keyword>
<keyword evidence="1" id="KW-1133">Transmembrane helix</keyword>
<name>A0A494YYQ5_9BACL</name>
<dbReference type="GO" id="GO:0080120">
    <property type="term" value="P:CAAX-box protein maturation"/>
    <property type="evidence" value="ECO:0007669"/>
    <property type="project" value="UniProtKB-ARBA"/>
</dbReference>
<keyword evidence="3" id="KW-0482">Metalloprotease</keyword>
<keyword evidence="1" id="KW-0812">Transmembrane</keyword>
<feature type="transmembrane region" description="Helical" evidence="1">
    <location>
        <begin position="115"/>
        <end position="141"/>
    </location>
</feature>
<dbReference type="AlphaFoldDB" id="A0A494YYQ5"/>
<dbReference type="GO" id="GO:0004175">
    <property type="term" value="F:endopeptidase activity"/>
    <property type="evidence" value="ECO:0007669"/>
    <property type="project" value="UniProtKB-ARBA"/>
</dbReference>